<dbReference type="EMBL" id="PDWZ02000001">
    <property type="protein sequence ID" value="KAB2109807.1"/>
    <property type="molecule type" value="Genomic_DNA"/>
</dbReference>
<protein>
    <submittedName>
        <fullName evidence="1">Uncharacterized protein</fullName>
    </submittedName>
</protein>
<name>A0ACB6FZE7_9PLEO</name>
<keyword evidence="2" id="KW-1185">Reference proteome</keyword>
<comment type="caution">
    <text evidence="1">The sequence shown here is derived from an EMBL/GenBank/DDBJ whole genome shotgun (WGS) entry which is preliminary data.</text>
</comment>
<gene>
    <name evidence="1" type="ORF">AG0111_0g83</name>
</gene>
<reference evidence="1 2" key="1">
    <citation type="journal article" date="2019" name="bioRxiv">
        <title>Genomics, evolutionary history and diagnostics of the Alternaria alternata species group including apple and Asian pear pathotypes.</title>
        <authorList>
            <person name="Armitage A.D."/>
            <person name="Cockerton H.M."/>
            <person name="Sreenivasaprasad S."/>
            <person name="Woodhall J.W."/>
            <person name="Lane C.R."/>
            <person name="Harrison R.J."/>
            <person name="Clarkson J.P."/>
        </authorList>
    </citation>
    <scope>NUCLEOTIDE SEQUENCE [LARGE SCALE GENOMIC DNA]</scope>
    <source>
        <strain evidence="1 2">FERA 650</strain>
    </source>
</reference>
<evidence type="ECO:0000313" key="1">
    <source>
        <dbReference type="EMBL" id="KAB2109807.1"/>
    </source>
</evidence>
<accession>A0ACB6FZE7</accession>
<sequence length="600" mass="67926">MYDYDLNTDTSAARLPGGLEPPTLVLPNGVSKPNATQAPSSSIVTIREVGDTVQRHGGYDDNEDQPRTLNEELRDAGIRGLQRDHFWSEASLKRIITEERVITLLSRCSYAASDRRVSPETILRSHLKVFAILTMLEKHDDIYECMQQGVSDETLPLEQTNRGKRSILLKGNVLSCFDNRHWSYADRDGFIRLQYQVNPVTLGRDGDSARHKDFNESTILPIIKDTFVERAGYGAVSKVELHPECHAFQDVLPSVKTTECFALKRLLPRRDGDVSKQALGFEKEVEALQRLNGSLNEHIVTLLMTWTIKNSITDRYCLLFPWAEGDLLSYWEHEPYPCRGTQLDVNAIQWIAKQNVGMASALNTIHSPAHKRNLEPKQKYGRHGDIKPENILWYPSPVQSQRGTLVIADLGLTEFKSTKSRSNVPGEGLPTTPGYRPPECDLEGGKISRAFDIWTYGCLLLEMVCWMLGGQKLLNQFEDYRTTPGINTTKSEIFFDILSKDLNLVEEKMLVVIAPDSERIGSSELYAELDKMYTRVRNPTDDYCQRPCPEEKRVAKYSVPVDACLSEQALGLVRRTNPRLRSVTGETRLSKTPDQFRAMS</sequence>
<dbReference type="Proteomes" id="UP000293547">
    <property type="component" value="Unassembled WGS sequence"/>
</dbReference>
<evidence type="ECO:0000313" key="2">
    <source>
        <dbReference type="Proteomes" id="UP000293547"/>
    </source>
</evidence>
<proteinExistence type="predicted"/>
<organism evidence="1 2">
    <name type="scientific">Alternaria gaisen</name>
    <dbReference type="NCBI Taxonomy" id="167740"/>
    <lineage>
        <taxon>Eukaryota</taxon>
        <taxon>Fungi</taxon>
        <taxon>Dikarya</taxon>
        <taxon>Ascomycota</taxon>
        <taxon>Pezizomycotina</taxon>
        <taxon>Dothideomycetes</taxon>
        <taxon>Pleosporomycetidae</taxon>
        <taxon>Pleosporales</taxon>
        <taxon>Pleosporineae</taxon>
        <taxon>Pleosporaceae</taxon>
        <taxon>Alternaria</taxon>
        <taxon>Alternaria sect. Alternaria</taxon>
    </lineage>
</organism>